<organismHost>
    <name type="scientific">Homo sapiens</name>
    <name type="common">Human</name>
    <dbReference type="NCBI Taxonomy" id="9606"/>
</organismHost>
<name>Q71BX6_ADE01</name>
<proteinExistence type="predicted"/>
<accession>Q71BX6</accession>
<sequence length="132" mass="14334">MTGRQTPVRRSPAGPRLEPGVPRLNPWKITLRLQGASHLMLSLSSLTAYAARGQWPKKASAAAAAPGRKPKGALPRCLTSHTWVRHAGGNRMDHGGRPDTGLEPRSSAMIPLRIYPPDHGRVPAYRLSFCTV</sequence>
<evidence type="ECO:0000256" key="1">
    <source>
        <dbReference type="SAM" id="MobiDB-lite"/>
    </source>
</evidence>
<organism evidence="3">
    <name type="scientific">Human adenovirus C serotype 1</name>
    <name type="common">HAdV-1</name>
    <name type="synonym">Human adenovirus 1</name>
    <dbReference type="NCBI Taxonomy" id="10533"/>
    <lineage>
        <taxon>Viruses</taxon>
        <taxon>Varidnaviria</taxon>
        <taxon>Bamfordvirae</taxon>
        <taxon>Preplasmiviricota</taxon>
        <taxon>Polisuviricotina</taxon>
        <taxon>Pharingeaviricetes</taxon>
        <taxon>Rowavirales</taxon>
        <taxon>Adenoviridae</taxon>
        <taxon>Mastadenovirus</taxon>
        <taxon>Mastadenovirus caesari</taxon>
        <taxon>Human mastadenovirus C</taxon>
    </lineage>
</organism>
<reference evidence="2 3" key="1">
    <citation type="journal article" date="2004" name="J. Gen. Virol.">
        <title>Natural variation among human adenoviruses: genome sequence and annotation of human adenovirus serotype 1.</title>
        <authorList>
            <person name="Lauer K.P."/>
            <person name="Llorente I."/>
            <person name="Blair E."/>
            <person name="Seto J."/>
            <person name="Krasnov V."/>
            <person name="Purkayastha A."/>
            <person name="Ditty S.E."/>
            <person name="Hadfield T.L."/>
            <person name="Buck C."/>
            <person name="Tibbetts C."/>
            <person name="Seto D."/>
        </authorList>
    </citation>
    <scope>NUCLEOTIDE SEQUENCE [LARGE SCALE GENOMIC DNA]</scope>
    <source>
        <strain evidence="3">Adenoid 71</strain>
    </source>
</reference>
<protein>
    <submittedName>
        <fullName evidence="2">Uncharacterized protein E2b</fullName>
    </submittedName>
</protein>
<evidence type="ECO:0000313" key="2">
    <source>
        <dbReference type="EMBL" id="AAQ10567.1"/>
    </source>
</evidence>
<dbReference type="EMBL" id="AF534906">
    <property type="protein sequence ID" value="AAQ10567.1"/>
    <property type="molecule type" value="Genomic_DNA"/>
</dbReference>
<gene>
    <name evidence="2" type="primary">E2b</name>
</gene>
<evidence type="ECO:0000313" key="3">
    <source>
        <dbReference type="Proteomes" id="UP000008437"/>
    </source>
</evidence>
<feature type="region of interest" description="Disordered" evidence="1">
    <location>
        <begin position="1"/>
        <end position="22"/>
    </location>
</feature>
<dbReference type="Proteomes" id="UP000008437">
    <property type="component" value="Segment"/>
</dbReference>